<evidence type="ECO:0000313" key="1">
    <source>
        <dbReference type="EMBL" id="QHT02532.1"/>
    </source>
</evidence>
<protein>
    <submittedName>
        <fullName evidence="1">Uncharacterized protein</fullName>
    </submittedName>
</protein>
<name>A0A6C0CEF2_9ZZZZ</name>
<proteinExistence type="predicted"/>
<dbReference type="InterPro" id="IPR043977">
    <property type="entry name" value="DUF5759"/>
</dbReference>
<organism evidence="1">
    <name type="scientific">viral metagenome</name>
    <dbReference type="NCBI Taxonomy" id="1070528"/>
    <lineage>
        <taxon>unclassified sequences</taxon>
        <taxon>metagenomes</taxon>
        <taxon>organismal metagenomes</taxon>
    </lineage>
</organism>
<dbReference type="AlphaFoldDB" id="A0A6C0CEF2"/>
<dbReference type="EMBL" id="MN739395">
    <property type="protein sequence ID" value="QHT02532.1"/>
    <property type="molecule type" value="Genomic_DNA"/>
</dbReference>
<sequence>MSSQLDINSLFESTNNKTLRRLETYDKILKQCHCRIKHYSKYEKTTCFFAIPEFLIGVPLYDVTDLRTYMMNSLEKNGFKLMYLHPNWLMIDWSEKKKTIDNAHKAVTSKTLDKAKKKVDSNYKPIEEYKPSGSFLYGQSAMNSLEEKTKKILEVNTLNI</sequence>
<reference evidence="1" key="1">
    <citation type="journal article" date="2020" name="Nature">
        <title>Giant virus diversity and host interactions through global metagenomics.</title>
        <authorList>
            <person name="Schulz F."/>
            <person name="Roux S."/>
            <person name="Paez-Espino D."/>
            <person name="Jungbluth S."/>
            <person name="Walsh D.A."/>
            <person name="Denef V.J."/>
            <person name="McMahon K.D."/>
            <person name="Konstantinidis K.T."/>
            <person name="Eloe-Fadrosh E.A."/>
            <person name="Kyrpides N.C."/>
            <person name="Woyke T."/>
        </authorList>
    </citation>
    <scope>NUCLEOTIDE SEQUENCE</scope>
    <source>
        <strain evidence="1">GVMAG-M-3300020595-32</strain>
    </source>
</reference>
<dbReference type="Pfam" id="PF19063">
    <property type="entry name" value="DUF5759"/>
    <property type="match status" value="1"/>
</dbReference>
<accession>A0A6C0CEF2</accession>